<evidence type="ECO:0000256" key="3">
    <source>
        <dbReference type="ARBA" id="ARBA00023242"/>
    </source>
</evidence>
<keyword evidence="3" id="KW-0539">Nucleus</keyword>
<dbReference type="Pfam" id="PF11715">
    <property type="entry name" value="Beta-prop_Nup120_160"/>
    <property type="match status" value="2"/>
</dbReference>
<gene>
    <name evidence="5" type="ORF">FOB64_002646</name>
</gene>
<sequence>MTVRRKSTTPNNEFHKKIATTGKIINLPKQSIVPAVSISVYNDMKTIVLTPMEFQSSSIGFQFQNLIIDLPHSIISTNCITFYYHQDHILIDLIDQNYLFITLKIAIDRFILGGQQLTLDNFEEWGYISVPYSFELRSSPFLLKCLDNLNLIVSLKDGGLLHFKRDEELGEINVFNFQDKQVFKIYEQEDGKTIITLFINTKSGDSSKSMFVFKSFELESSNLHDLSDLSFQPELPNSLLFSSDVFYHESNFQNTIWFIQDYEVVGFGTSQLKYYILWKSNTSSILVEYTINPVNGAILSIEISHPNGFEIDENISAYHDAEYYMDRIFDSGNYDSLIVLTSIKILSQHWEIDNDMVVTSQSIRQLAIDTINSKAESGTIKNYWFKLQSLCEEFKNLSQETLSLSVFDNQVLTLNVNGHGIFRKSAFFESFANQKLNSADGKLMSIFNKFETFISRKSYHKLHEELLQLRKISANDITNLFTKHIEGKISTNEIQTILKDLEQIPGIVEIVKSLIGSSGFELIVDANSISSKELGAFHKISTVMIFKNIMETHKTLLLDLVVLFLTCETNDQIVEFVNQIRATLVQYDVMEVVFTTCLNKGEVETKNMGQVQNSIFWSSVVATHSQLKRLIESLQLNDGYEYFYNNVLPDDYLVDVVIELINNKEYFFLQKKFLTKLNQENKKFIEALLSNPSKSQYFHGLSKLVQSQIKTNDNKSQQEEHCFIEIASDFETLAIENESDITIREEFYLNLFELSLPVSNYDITTKCLKNLTLSTNFKNLMTKFITKIIFQSKLDIIFPPNNDDDDFYRQHFSLIDSIIVKVAQDSNLSQSLRVYQYLYSWRLFGCMVVVVNNNKTLELGDKRGAIEALYEFITRFRIENPTGDVERKVKLKILEIYMIILNLLKSFENNQDQWFLKTNSYKETTTTTRRSIVSLNDLKLEYLEWLKNLDEDVSMFT</sequence>
<dbReference type="InterPro" id="IPR021717">
    <property type="entry name" value="Nucleoporin_Nup160"/>
</dbReference>
<dbReference type="EMBL" id="JABWAD010000028">
    <property type="protein sequence ID" value="KAF6069943.1"/>
    <property type="molecule type" value="Genomic_DNA"/>
</dbReference>
<name>A0A8H6F3J6_CANAX</name>
<evidence type="ECO:0000256" key="2">
    <source>
        <dbReference type="ARBA" id="ARBA00022448"/>
    </source>
</evidence>
<evidence type="ECO:0000259" key="4">
    <source>
        <dbReference type="Pfam" id="PF11715"/>
    </source>
</evidence>
<dbReference type="InterPro" id="IPR059141">
    <property type="entry name" value="Beta-prop_Nup120_160"/>
</dbReference>
<accession>A0A8H6F3J6</accession>
<evidence type="ECO:0000313" key="6">
    <source>
        <dbReference type="Proteomes" id="UP000536275"/>
    </source>
</evidence>
<feature type="domain" description="Nucleoporin Nup120/160 beta-propeller" evidence="4">
    <location>
        <begin position="39"/>
        <end position="183"/>
    </location>
</feature>
<feature type="domain" description="Nucleoporin Nup120/160 beta-propeller" evidence="4">
    <location>
        <begin position="250"/>
        <end position="429"/>
    </location>
</feature>
<dbReference type="Proteomes" id="UP000536275">
    <property type="component" value="Unassembled WGS sequence"/>
</dbReference>
<dbReference type="PANTHER" id="PTHR21286">
    <property type="entry name" value="NUCLEAR PORE COMPLEX PROTEIN NUP160"/>
    <property type="match status" value="1"/>
</dbReference>
<dbReference type="GO" id="GO:0005643">
    <property type="term" value="C:nuclear pore"/>
    <property type="evidence" value="ECO:0007669"/>
    <property type="project" value="TreeGrafter"/>
</dbReference>
<reference evidence="5 6" key="1">
    <citation type="submission" date="2020-03" db="EMBL/GenBank/DDBJ databases">
        <title>FDA dAtabase for Regulatory Grade micrObial Sequences (FDA-ARGOS): Supporting development and validation of Infectious Disease Dx tests.</title>
        <authorList>
            <person name="Campos J."/>
            <person name="Goldberg B."/>
            <person name="Tallon L."/>
            <person name="Sadzewicz L."/>
            <person name="Vavikolanu K."/>
            <person name="Mehta A."/>
            <person name="Aluvathingal J."/>
            <person name="Nadendla S."/>
            <person name="Nandy P."/>
            <person name="Geyer C."/>
            <person name="Yan Y."/>
            <person name="Sichtig H."/>
        </authorList>
    </citation>
    <scope>NUCLEOTIDE SEQUENCE [LARGE SCALE GENOMIC DNA]</scope>
    <source>
        <strain evidence="5 6">FDAARGOS_656</strain>
    </source>
</reference>
<dbReference type="AlphaFoldDB" id="A0A8H6F3J6"/>
<proteinExistence type="predicted"/>
<organism evidence="5 6">
    <name type="scientific">Candida albicans</name>
    <name type="common">Yeast</name>
    <dbReference type="NCBI Taxonomy" id="5476"/>
    <lineage>
        <taxon>Eukaryota</taxon>
        <taxon>Fungi</taxon>
        <taxon>Dikarya</taxon>
        <taxon>Ascomycota</taxon>
        <taxon>Saccharomycotina</taxon>
        <taxon>Pichiomycetes</taxon>
        <taxon>Debaryomycetaceae</taxon>
        <taxon>Candida/Lodderomyces clade</taxon>
        <taxon>Candida</taxon>
    </lineage>
</organism>
<dbReference type="GO" id="GO:0017056">
    <property type="term" value="F:structural constituent of nuclear pore"/>
    <property type="evidence" value="ECO:0007669"/>
    <property type="project" value="TreeGrafter"/>
</dbReference>
<comment type="subcellular location">
    <subcellularLocation>
        <location evidence="1">Nucleus</location>
    </subcellularLocation>
</comment>
<dbReference type="PANTHER" id="PTHR21286:SF0">
    <property type="entry name" value="NUCLEAR PORE COMPLEX PROTEIN NUP160"/>
    <property type="match status" value="1"/>
</dbReference>
<keyword evidence="2" id="KW-0813">Transport</keyword>
<evidence type="ECO:0000313" key="5">
    <source>
        <dbReference type="EMBL" id="KAF6069943.1"/>
    </source>
</evidence>
<evidence type="ECO:0000256" key="1">
    <source>
        <dbReference type="ARBA" id="ARBA00004123"/>
    </source>
</evidence>
<protein>
    <submittedName>
        <fullName evidence="5">Nucleoporin Nup120/160 family protein</fullName>
    </submittedName>
</protein>
<comment type="caution">
    <text evidence="5">The sequence shown here is derived from an EMBL/GenBank/DDBJ whole genome shotgun (WGS) entry which is preliminary data.</text>
</comment>